<dbReference type="GO" id="GO:0007163">
    <property type="term" value="P:establishment or maintenance of cell polarity"/>
    <property type="evidence" value="ECO:0007669"/>
    <property type="project" value="UniProtKB-ARBA"/>
</dbReference>
<dbReference type="HOGENOM" id="CLU_000827_1_0_1"/>
<feature type="disulfide bond" evidence="15">
    <location>
        <begin position="387"/>
        <end position="396"/>
    </location>
</feature>
<feature type="domain" description="EGF-like" evidence="19">
    <location>
        <begin position="2028"/>
        <end position="2067"/>
    </location>
</feature>
<feature type="domain" description="EGF-like" evidence="19">
    <location>
        <begin position="1006"/>
        <end position="1047"/>
    </location>
</feature>
<dbReference type="FunFam" id="2.10.25.10:FF:000391">
    <property type="entry name" value="Weary, isoform C"/>
    <property type="match status" value="1"/>
</dbReference>
<feature type="disulfide bond" evidence="15">
    <location>
        <begin position="919"/>
        <end position="928"/>
    </location>
</feature>
<dbReference type="FunFam" id="2.10.25.10:FF:000321">
    <property type="entry name" value="Protein delta homolog 1"/>
    <property type="match status" value="1"/>
</dbReference>
<feature type="disulfide bond" evidence="15">
    <location>
        <begin position="1037"/>
        <end position="1046"/>
    </location>
</feature>
<feature type="disulfide bond" evidence="15">
    <location>
        <begin position="1252"/>
        <end position="1261"/>
    </location>
</feature>
<dbReference type="InterPro" id="IPR013032">
    <property type="entry name" value="EGF-like_CS"/>
</dbReference>
<feature type="disulfide bond" evidence="15">
    <location>
        <begin position="645"/>
        <end position="662"/>
    </location>
</feature>
<feature type="domain" description="EGF-like" evidence="19">
    <location>
        <begin position="1491"/>
        <end position="1527"/>
    </location>
</feature>
<feature type="disulfide bond" evidence="15">
    <location>
        <begin position="1517"/>
        <end position="1526"/>
    </location>
</feature>
<feature type="domain" description="EGF-like" evidence="19">
    <location>
        <begin position="1226"/>
        <end position="1262"/>
    </location>
</feature>
<dbReference type="SMART" id="SM00282">
    <property type="entry name" value="LamG"/>
    <property type="match status" value="4"/>
</dbReference>
<feature type="domain" description="EGF-like" evidence="19">
    <location>
        <begin position="676"/>
        <end position="713"/>
    </location>
</feature>
<evidence type="ECO:0000256" key="2">
    <source>
        <dbReference type="ARBA" id="ARBA00004316"/>
    </source>
</evidence>
<feature type="disulfide bond" evidence="15">
    <location>
        <begin position="741"/>
        <end position="750"/>
    </location>
</feature>
<evidence type="ECO:0000256" key="17">
    <source>
        <dbReference type="SAM" id="SignalP"/>
    </source>
</evidence>
<feature type="domain" description="Laminin G" evidence="18">
    <location>
        <begin position="1269"/>
        <end position="1495"/>
    </location>
</feature>
<dbReference type="OrthoDB" id="283575at2759"/>
<keyword evidence="5 16" id="KW-0812">Transmembrane</keyword>
<feature type="domain" description="EGF-like" evidence="19">
    <location>
        <begin position="830"/>
        <end position="866"/>
    </location>
</feature>
<proteinExistence type="inferred from homology"/>
<evidence type="ECO:0000256" key="5">
    <source>
        <dbReference type="ARBA" id="ARBA00022692"/>
    </source>
</evidence>
<evidence type="ECO:0000256" key="6">
    <source>
        <dbReference type="ARBA" id="ARBA00022729"/>
    </source>
</evidence>
<feature type="domain" description="EGF-like" evidence="19">
    <location>
        <begin position="285"/>
        <end position="320"/>
    </location>
</feature>
<protein>
    <submittedName>
        <fullName evidence="20">Protein crumbs-like Protein</fullName>
    </submittedName>
</protein>
<evidence type="ECO:0000256" key="9">
    <source>
        <dbReference type="ARBA" id="ARBA00022989"/>
    </source>
</evidence>
<evidence type="ECO:0000256" key="14">
    <source>
        <dbReference type="ARBA" id="ARBA00060989"/>
    </source>
</evidence>
<dbReference type="PROSITE" id="PS01187">
    <property type="entry name" value="EGF_CA"/>
    <property type="match status" value="10"/>
</dbReference>
<keyword evidence="12" id="KW-0325">Glycoprotein</keyword>
<keyword evidence="11 15" id="KW-1015">Disulfide bond</keyword>
<dbReference type="GO" id="GO:0007154">
    <property type="term" value="P:cell communication"/>
    <property type="evidence" value="ECO:0007669"/>
    <property type="project" value="UniProtKB-ARBA"/>
</dbReference>
<dbReference type="InterPro" id="IPR001791">
    <property type="entry name" value="Laminin_G"/>
</dbReference>
<keyword evidence="3" id="KW-1003">Cell membrane</keyword>
<dbReference type="FunFam" id="2.60.120.200:FF:000143">
    <property type="entry name" value="Crumbs, isoform D"/>
    <property type="match status" value="1"/>
</dbReference>
<feature type="disulfide bond" evidence="15">
    <location>
        <begin position="935"/>
        <end position="945"/>
    </location>
</feature>
<reference evidence="20 21" key="1">
    <citation type="journal article" date="2008" name="Nature">
        <title>The genome of the model beetle and pest Tribolium castaneum.</title>
        <authorList>
            <consortium name="Tribolium Genome Sequencing Consortium"/>
            <person name="Richards S."/>
            <person name="Gibbs R.A."/>
            <person name="Weinstock G.M."/>
            <person name="Brown S.J."/>
            <person name="Denell R."/>
            <person name="Beeman R.W."/>
            <person name="Gibbs R."/>
            <person name="Beeman R.W."/>
            <person name="Brown S.J."/>
            <person name="Bucher G."/>
            <person name="Friedrich M."/>
            <person name="Grimmelikhuijzen C.J."/>
            <person name="Klingler M."/>
            <person name="Lorenzen M."/>
            <person name="Richards S."/>
            <person name="Roth S."/>
            <person name="Schroder R."/>
            <person name="Tautz D."/>
            <person name="Zdobnov E.M."/>
            <person name="Muzny D."/>
            <person name="Gibbs R.A."/>
            <person name="Weinstock G.M."/>
            <person name="Attaway T."/>
            <person name="Bell S."/>
            <person name="Buhay C.J."/>
            <person name="Chandrabose M.N."/>
            <person name="Chavez D."/>
            <person name="Clerk-Blankenburg K.P."/>
            <person name="Cree A."/>
            <person name="Dao M."/>
            <person name="Davis C."/>
            <person name="Chacko J."/>
            <person name="Dinh H."/>
            <person name="Dugan-Rocha S."/>
            <person name="Fowler G."/>
            <person name="Garner T.T."/>
            <person name="Garnes J."/>
            <person name="Gnirke A."/>
            <person name="Hawes A."/>
            <person name="Hernandez J."/>
            <person name="Hines S."/>
            <person name="Holder M."/>
            <person name="Hume J."/>
            <person name="Jhangiani S.N."/>
            <person name="Joshi V."/>
            <person name="Khan Z.M."/>
            <person name="Jackson L."/>
            <person name="Kovar C."/>
            <person name="Kowis A."/>
            <person name="Lee S."/>
            <person name="Lewis L.R."/>
            <person name="Margolis J."/>
            <person name="Morgan M."/>
            <person name="Nazareth L.V."/>
            <person name="Nguyen N."/>
            <person name="Okwuonu G."/>
            <person name="Parker D."/>
            <person name="Richards S."/>
            <person name="Ruiz S.J."/>
            <person name="Santibanez J."/>
            <person name="Savard J."/>
            <person name="Scherer S.E."/>
            <person name="Schneider B."/>
            <person name="Sodergren E."/>
            <person name="Tautz D."/>
            <person name="Vattahil S."/>
            <person name="Villasana D."/>
            <person name="White C.S."/>
            <person name="Wright R."/>
            <person name="Park Y."/>
            <person name="Beeman R.W."/>
            <person name="Lord J."/>
            <person name="Oppert B."/>
            <person name="Lorenzen M."/>
            <person name="Brown S."/>
            <person name="Wang L."/>
            <person name="Savard J."/>
            <person name="Tautz D."/>
            <person name="Richards S."/>
            <person name="Weinstock G."/>
            <person name="Gibbs R.A."/>
            <person name="Liu Y."/>
            <person name="Worley K."/>
            <person name="Weinstock G."/>
            <person name="Elsik C.G."/>
            <person name="Reese J.T."/>
            <person name="Elhaik E."/>
            <person name="Landan G."/>
            <person name="Graur D."/>
            <person name="Arensburger P."/>
            <person name="Atkinson P."/>
            <person name="Beeman R.W."/>
            <person name="Beidler J."/>
            <person name="Brown S.J."/>
            <person name="Demuth J.P."/>
            <person name="Drury D.W."/>
            <person name="Du Y.Z."/>
            <person name="Fujiwara H."/>
            <person name="Lorenzen M."/>
            <person name="Maselli V."/>
            <person name="Osanai M."/>
            <person name="Park Y."/>
            <person name="Robertson H.M."/>
            <person name="Tu Z."/>
            <person name="Wang J.J."/>
            <person name="Wang S."/>
            <person name="Richards S."/>
            <person name="Song H."/>
            <person name="Zhang L."/>
            <person name="Sodergren E."/>
            <person name="Werner D."/>
            <person name="Stanke M."/>
            <person name="Morgenstern B."/>
            <person name="Solovyev V."/>
            <person name="Kosarev P."/>
            <person name="Brown G."/>
            <person name="Chen H.C."/>
            <person name="Ermolaeva O."/>
            <person name="Hlavina W."/>
            <person name="Kapustin Y."/>
            <person name="Kiryutin B."/>
            <person name="Kitts P."/>
            <person name="Maglott D."/>
            <person name="Pruitt K."/>
            <person name="Sapojnikov V."/>
            <person name="Souvorov A."/>
            <person name="Mackey A.J."/>
            <person name="Waterhouse R.M."/>
            <person name="Wyder S."/>
            <person name="Zdobnov E.M."/>
            <person name="Zdobnov E.M."/>
            <person name="Wyder S."/>
            <person name="Kriventseva E.V."/>
            <person name="Kadowaki T."/>
            <person name="Bork P."/>
            <person name="Aranda M."/>
            <person name="Bao R."/>
            <person name="Beermann A."/>
            <person name="Berns N."/>
            <person name="Bolognesi R."/>
            <person name="Bonneton F."/>
            <person name="Bopp D."/>
            <person name="Brown S.J."/>
            <person name="Bucher G."/>
            <person name="Butts T."/>
            <person name="Chaumot A."/>
            <person name="Denell R.E."/>
            <person name="Ferrier D.E."/>
            <person name="Friedrich M."/>
            <person name="Gordon C.M."/>
            <person name="Jindra M."/>
            <person name="Klingler M."/>
            <person name="Lan Q."/>
            <person name="Lattorff H.M."/>
            <person name="Laudet V."/>
            <person name="von Levetsow C."/>
            <person name="Liu Z."/>
            <person name="Lutz R."/>
            <person name="Lynch J.A."/>
            <person name="da Fonseca R.N."/>
            <person name="Posnien N."/>
            <person name="Reuter R."/>
            <person name="Roth S."/>
            <person name="Savard J."/>
            <person name="Schinko J.B."/>
            <person name="Schmitt C."/>
            <person name="Schoppmeier M."/>
            <person name="Schroder R."/>
            <person name="Shippy T.D."/>
            <person name="Simonnet F."/>
            <person name="Marques-Souza H."/>
            <person name="Tautz D."/>
            <person name="Tomoyasu Y."/>
            <person name="Trauner J."/>
            <person name="Van der Zee M."/>
            <person name="Vervoort M."/>
            <person name="Wittkopp N."/>
            <person name="Wimmer E.A."/>
            <person name="Yang X."/>
            <person name="Jones A.K."/>
            <person name="Sattelle D.B."/>
            <person name="Ebert P.R."/>
            <person name="Nelson D."/>
            <person name="Scott J.G."/>
            <person name="Beeman R.W."/>
            <person name="Muthukrishnan S."/>
            <person name="Kramer K.J."/>
            <person name="Arakane Y."/>
            <person name="Beeman R.W."/>
            <person name="Zhu Q."/>
            <person name="Hogenkamp D."/>
            <person name="Dixit R."/>
            <person name="Oppert B."/>
            <person name="Jiang H."/>
            <person name="Zou Z."/>
            <person name="Marshall J."/>
            <person name="Elpidina E."/>
            <person name="Vinokurov K."/>
            <person name="Oppert C."/>
            <person name="Zou Z."/>
            <person name="Evans J."/>
            <person name="Lu Z."/>
            <person name="Zhao P."/>
            <person name="Sumathipala N."/>
            <person name="Altincicek B."/>
            <person name="Vilcinskas A."/>
            <person name="Williams M."/>
            <person name="Hultmark D."/>
            <person name="Hetru C."/>
            <person name="Jiang H."/>
            <person name="Grimmelikhuijzen C.J."/>
            <person name="Hauser F."/>
            <person name="Cazzamali G."/>
            <person name="Williamson M."/>
            <person name="Park Y."/>
            <person name="Li B."/>
            <person name="Tanaka Y."/>
            <person name="Predel R."/>
            <person name="Neupert S."/>
            <person name="Schachtner J."/>
            <person name="Verleyen P."/>
            <person name="Raible F."/>
            <person name="Bork P."/>
            <person name="Friedrich M."/>
            <person name="Walden K.K."/>
            <person name="Robertson H.M."/>
            <person name="Angeli S."/>
            <person name="Foret S."/>
            <person name="Bucher G."/>
            <person name="Schuetz S."/>
            <person name="Maleszka R."/>
            <person name="Wimmer E.A."/>
            <person name="Beeman R.W."/>
            <person name="Lorenzen M."/>
            <person name="Tomoyasu Y."/>
            <person name="Miller S.C."/>
            <person name="Grossmann D."/>
            <person name="Bucher G."/>
        </authorList>
    </citation>
    <scope>NUCLEOTIDE SEQUENCE [LARGE SCALE GENOMIC DNA]</scope>
    <source>
        <strain evidence="20 21">Georgia GA2</strain>
    </source>
</reference>
<accession>D6WD05</accession>
<feature type="domain" description="EGF-like" evidence="19">
    <location>
        <begin position="399"/>
        <end position="435"/>
    </location>
</feature>
<keyword evidence="7" id="KW-0677">Repeat</keyword>
<keyword evidence="9 16" id="KW-1133">Transmembrane helix</keyword>
<dbReference type="GO" id="GO:0005911">
    <property type="term" value="C:cell-cell junction"/>
    <property type="evidence" value="ECO:0007669"/>
    <property type="project" value="UniProtKB-ARBA"/>
</dbReference>
<dbReference type="InterPro" id="IPR001881">
    <property type="entry name" value="EGF-like_Ca-bd_dom"/>
</dbReference>
<keyword evidence="13" id="KW-0966">Cell projection</keyword>
<feature type="domain" description="EGF-like" evidence="19">
    <location>
        <begin position="1986"/>
        <end position="2026"/>
    </location>
</feature>
<dbReference type="GO" id="GO:0005509">
    <property type="term" value="F:calcium ion binding"/>
    <property type="evidence" value="ECO:0007669"/>
    <property type="project" value="InterPro"/>
</dbReference>
<dbReference type="PROSITE" id="PS00010">
    <property type="entry name" value="ASX_HYDROXYL"/>
    <property type="match status" value="18"/>
</dbReference>
<feature type="disulfide bond" evidence="15">
    <location>
        <begin position="310"/>
        <end position="319"/>
    </location>
</feature>
<dbReference type="Proteomes" id="UP000007266">
    <property type="component" value="Linkage group 2"/>
</dbReference>
<feature type="disulfide bond" evidence="15">
    <location>
        <begin position="586"/>
        <end position="595"/>
    </location>
</feature>
<dbReference type="PRINTS" id="PR01983">
    <property type="entry name" value="NOTCH"/>
</dbReference>
<dbReference type="InterPro" id="IPR051022">
    <property type="entry name" value="Notch_Cell-Fate_Det"/>
</dbReference>
<feature type="disulfide bond" evidence="15">
    <location>
        <begin position="228"/>
        <end position="237"/>
    </location>
</feature>
<reference evidence="20 21" key="2">
    <citation type="journal article" date="2010" name="Nucleic Acids Res.">
        <title>BeetleBase in 2010: revisions to provide comprehensive genomic information for Tribolium castaneum.</title>
        <authorList>
            <person name="Kim H.S."/>
            <person name="Murphy T."/>
            <person name="Xia J."/>
            <person name="Caragea D."/>
            <person name="Park Y."/>
            <person name="Beeman R.W."/>
            <person name="Lorenzen M.D."/>
            <person name="Butcher S."/>
            <person name="Manak J.R."/>
            <person name="Brown S.J."/>
        </authorList>
    </citation>
    <scope>GENOME REANNOTATION</scope>
    <source>
        <strain evidence="20 21">Georgia GA2</strain>
    </source>
</reference>
<dbReference type="GO" id="GO:0009653">
    <property type="term" value="P:anatomical structure morphogenesis"/>
    <property type="evidence" value="ECO:0007669"/>
    <property type="project" value="UniProtKB-ARBA"/>
</dbReference>
<feature type="disulfide bond" evidence="15">
    <location>
        <begin position="1893"/>
        <end position="1902"/>
    </location>
</feature>
<dbReference type="Pfam" id="PF00054">
    <property type="entry name" value="Laminin_G_1"/>
    <property type="match status" value="2"/>
</dbReference>
<dbReference type="SUPFAM" id="SSF49899">
    <property type="entry name" value="Concanavalin A-like lectins/glucanases"/>
    <property type="match status" value="4"/>
</dbReference>
<dbReference type="CDD" id="cd00110">
    <property type="entry name" value="LamG"/>
    <property type="match status" value="3"/>
</dbReference>
<feature type="domain" description="EGF-like" evidence="19">
    <location>
        <begin position="1948"/>
        <end position="1984"/>
    </location>
</feature>
<dbReference type="Pfam" id="PF07645">
    <property type="entry name" value="EGF_CA"/>
    <property type="match status" value="2"/>
</dbReference>
<gene>
    <name evidence="20" type="primary">AUGUSTUS-3.0.2_04424</name>
    <name evidence="20" type="ORF">TcasGA2_TC004424</name>
</gene>
<evidence type="ECO:0000259" key="18">
    <source>
        <dbReference type="PROSITE" id="PS50025"/>
    </source>
</evidence>
<dbReference type="SMART" id="SM00179">
    <property type="entry name" value="EGF_CA"/>
    <property type="match status" value="28"/>
</dbReference>
<comment type="caution">
    <text evidence="15">Lacks conserved residue(s) required for the propagation of feature annotation.</text>
</comment>
<evidence type="ECO:0000256" key="1">
    <source>
        <dbReference type="ARBA" id="ARBA00004247"/>
    </source>
</evidence>
<dbReference type="GO" id="GO:0005112">
    <property type="term" value="F:Notch binding"/>
    <property type="evidence" value="ECO:0000318"/>
    <property type="project" value="GO_Central"/>
</dbReference>
<feature type="domain" description="EGF-like" evidence="19">
    <location>
        <begin position="598"/>
        <end position="634"/>
    </location>
</feature>
<feature type="disulfide bond" evidence="15">
    <location>
        <begin position="546"/>
        <end position="555"/>
    </location>
</feature>
<dbReference type="Gene3D" id="2.60.120.200">
    <property type="match status" value="4"/>
</dbReference>
<dbReference type="PROSITE" id="PS00022">
    <property type="entry name" value="EGF_1"/>
    <property type="match status" value="24"/>
</dbReference>
<feature type="domain" description="Laminin G" evidence="18">
    <location>
        <begin position="1049"/>
        <end position="1224"/>
    </location>
</feature>
<dbReference type="Pfam" id="PF12661">
    <property type="entry name" value="hEGF"/>
    <property type="match status" value="3"/>
</dbReference>
<feature type="transmembrane region" description="Helical" evidence="16">
    <location>
        <begin position="2120"/>
        <end position="2143"/>
    </location>
</feature>
<dbReference type="STRING" id="7070.D6WD05"/>
<evidence type="ECO:0000259" key="19">
    <source>
        <dbReference type="PROSITE" id="PS50026"/>
    </source>
</evidence>
<dbReference type="InterPro" id="IPR018097">
    <property type="entry name" value="EGF_Ca-bd_CS"/>
</dbReference>
<dbReference type="Gene3D" id="2.10.25.10">
    <property type="entry name" value="Laminin"/>
    <property type="match status" value="29"/>
</dbReference>
<feature type="domain" description="EGF-like" evidence="19">
    <location>
        <begin position="2073"/>
        <end position="2106"/>
    </location>
</feature>
<dbReference type="InterPro" id="IPR049883">
    <property type="entry name" value="NOTCH1_EGF-like"/>
</dbReference>
<dbReference type="SUPFAM" id="SSF57184">
    <property type="entry name" value="Growth factor receptor domain"/>
    <property type="match status" value="2"/>
</dbReference>
<dbReference type="FunFam" id="2.10.25.10:FF:000208">
    <property type="entry name" value="Crumbs 2, cell polarity complex component"/>
    <property type="match status" value="1"/>
</dbReference>
<evidence type="ECO:0000313" key="20">
    <source>
        <dbReference type="EMBL" id="EEZ98818.2"/>
    </source>
</evidence>
<evidence type="ECO:0000256" key="16">
    <source>
        <dbReference type="SAM" id="Phobius"/>
    </source>
</evidence>
<dbReference type="SMART" id="SM00181">
    <property type="entry name" value="EGF"/>
    <property type="match status" value="31"/>
</dbReference>
<feature type="domain" description="EGF-like" evidence="19">
    <location>
        <begin position="1906"/>
        <end position="1947"/>
    </location>
</feature>
<evidence type="ECO:0000313" key="21">
    <source>
        <dbReference type="Proteomes" id="UP000007266"/>
    </source>
</evidence>
<feature type="domain" description="EGF-like" evidence="19">
    <location>
        <begin position="558"/>
        <end position="596"/>
    </location>
</feature>
<dbReference type="SUPFAM" id="SSF57196">
    <property type="entry name" value="EGF/Laminin"/>
    <property type="match status" value="18"/>
</dbReference>
<feature type="disulfide bond" evidence="15">
    <location>
        <begin position="856"/>
        <end position="865"/>
    </location>
</feature>
<feature type="domain" description="EGF-like" evidence="19">
    <location>
        <begin position="931"/>
        <end position="966"/>
    </location>
</feature>
<dbReference type="GO" id="GO:0030154">
    <property type="term" value="P:cell differentiation"/>
    <property type="evidence" value="ECO:0007669"/>
    <property type="project" value="UniProtKB-ARBA"/>
</dbReference>
<feature type="domain" description="EGF-like" evidence="19">
    <location>
        <begin position="715"/>
        <end position="751"/>
    </location>
</feature>
<dbReference type="GO" id="GO:0032991">
    <property type="term" value="C:protein-containing complex"/>
    <property type="evidence" value="ECO:0007669"/>
    <property type="project" value="UniProtKB-ARBA"/>
</dbReference>
<feature type="disulfide bond" evidence="15">
    <location>
        <begin position="567"/>
        <end position="584"/>
    </location>
</feature>
<feature type="disulfide bond" evidence="15">
    <location>
        <begin position="504"/>
        <end position="513"/>
    </location>
</feature>
<comment type="similarity">
    <text evidence="14">Belongs to the Crumbs protein family.</text>
</comment>
<dbReference type="InterPro" id="IPR013320">
    <property type="entry name" value="ConA-like_dom_sf"/>
</dbReference>
<feature type="signal peptide" evidence="17">
    <location>
        <begin position="1"/>
        <end position="26"/>
    </location>
</feature>
<feature type="disulfide bond" evidence="15">
    <location>
        <begin position="624"/>
        <end position="633"/>
    </location>
</feature>
<feature type="domain" description="EGF-like" evidence="19">
    <location>
        <begin position="241"/>
        <end position="280"/>
    </location>
</feature>
<feature type="disulfide bond" evidence="15">
    <location>
        <begin position="270"/>
        <end position="279"/>
    </location>
</feature>
<feature type="disulfide bond" evidence="15">
    <location>
        <begin position="703"/>
        <end position="712"/>
    </location>
</feature>
<feature type="disulfide bond" evidence="15">
    <location>
        <begin position="664"/>
        <end position="673"/>
    </location>
</feature>
<dbReference type="GO" id="GO:0048513">
    <property type="term" value="P:animal organ development"/>
    <property type="evidence" value="ECO:0007669"/>
    <property type="project" value="UniProtKB-ARBA"/>
</dbReference>
<feature type="domain" description="EGF-like" evidence="19">
    <location>
        <begin position="791"/>
        <end position="828"/>
    </location>
</feature>
<dbReference type="FunFam" id="2.10.25.10:FF:000039">
    <property type="entry name" value="Crumbs cell polarity complex component 1"/>
    <property type="match status" value="1"/>
</dbReference>
<dbReference type="FunFam" id="2.10.25.10:FF:000730">
    <property type="entry name" value="Crumbs family member 1, photoreceptor morphogenesis associated"/>
    <property type="match status" value="1"/>
</dbReference>
<dbReference type="GO" id="GO:0042995">
    <property type="term" value="C:cell projection"/>
    <property type="evidence" value="ECO:0007669"/>
    <property type="project" value="UniProtKB-SubCell"/>
</dbReference>
<feature type="disulfide bond" evidence="15">
    <location>
        <begin position="779"/>
        <end position="788"/>
    </location>
</feature>
<feature type="domain" description="EGF-like" evidence="19">
    <location>
        <begin position="361"/>
        <end position="397"/>
    </location>
</feature>
<feature type="disulfide bond" evidence="15">
    <location>
        <begin position="1817"/>
        <end position="1826"/>
    </location>
</feature>
<feature type="disulfide bond" evidence="15">
    <location>
        <begin position="994"/>
        <end position="1003"/>
    </location>
</feature>
<dbReference type="FunFam" id="2.10.25.10:FF:000066">
    <property type="entry name" value="FAT atypical cadherin 4"/>
    <property type="match status" value="2"/>
</dbReference>
<dbReference type="FunFam" id="2.10.25.10:FF:000123">
    <property type="entry name" value="Crumbs homolog 1 (Drosophila)"/>
    <property type="match status" value="1"/>
</dbReference>
<feature type="domain" description="EGF-like" evidence="19">
    <location>
        <begin position="519"/>
        <end position="556"/>
    </location>
</feature>
<feature type="disulfide bond" evidence="15">
    <location>
        <begin position="1855"/>
        <end position="1864"/>
    </location>
</feature>
<dbReference type="PANTHER" id="PTHR24049">
    <property type="entry name" value="CRUMBS FAMILY MEMBER"/>
    <property type="match status" value="1"/>
</dbReference>
<dbReference type="KEGG" id="tca:659222"/>
<dbReference type="PROSITE" id="PS01186">
    <property type="entry name" value="EGF_2"/>
    <property type="match status" value="17"/>
</dbReference>
<dbReference type="EMBL" id="KQ971311">
    <property type="protein sequence ID" value="EEZ98818.2"/>
    <property type="molecule type" value="Genomic_DNA"/>
</dbReference>
<dbReference type="eggNOG" id="KOG1217">
    <property type="taxonomic scope" value="Eukaryota"/>
</dbReference>
<feature type="domain" description="EGF-like" evidence="19">
    <location>
        <begin position="1793"/>
        <end position="1827"/>
    </location>
</feature>
<evidence type="ECO:0000256" key="3">
    <source>
        <dbReference type="ARBA" id="ARBA00022475"/>
    </source>
</evidence>
<dbReference type="FunFam" id="2.10.25.10:FF:000118">
    <property type="entry name" value="protein delta homolog 2"/>
    <property type="match status" value="1"/>
</dbReference>
<name>D6WD05_TRICA</name>
<dbReference type="FunFam" id="2.10.25.10:FF:000472">
    <property type="entry name" value="Uncharacterized protein, isoform A"/>
    <property type="match status" value="1"/>
</dbReference>
<dbReference type="OMA" id="EFFPLKA"/>
<dbReference type="FunFam" id="2.10.25.10:FF:000031">
    <property type="entry name" value="neurogenic locus notch homolog protein 3"/>
    <property type="match status" value="1"/>
</dbReference>
<evidence type="ECO:0000256" key="8">
    <source>
        <dbReference type="ARBA" id="ARBA00022837"/>
    </source>
</evidence>
<feature type="domain" description="EGF-like" evidence="19">
    <location>
        <begin position="753"/>
        <end position="789"/>
    </location>
</feature>
<dbReference type="FunFam" id="2.10.25.10:FF:000057">
    <property type="entry name" value="protocadherin Fat 1 isoform X2"/>
    <property type="match status" value="1"/>
</dbReference>
<dbReference type="InterPro" id="IPR009030">
    <property type="entry name" value="Growth_fac_rcpt_cys_sf"/>
</dbReference>
<feature type="disulfide bond" evidence="15">
    <location>
        <begin position="956"/>
        <end position="965"/>
    </location>
</feature>
<keyword evidence="6 17" id="KW-0732">Signal</keyword>
<dbReference type="FunFam" id="2.10.25.10:FF:000185">
    <property type="entry name" value="basement membrane-specific heparan sulfate proteoglycan core protein-like"/>
    <property type="match status" value="1"/>
</dbReference>
<dbReference type="InterPro" id="IPR000742">
    <property type="entry name" value="EGF"/>
</dbReference>
<evidence type="ECO:0000256" key="10">
    <source>
        <dbReference type="ARBA" id="ARBA00023136"/>
    </source>
</evidence>
<feature type="chain" id="PRO_5007310642" evidence="17">
    <location>
        <begin position="27"/>
        <end position="2183"/>
    </location>
</feature>
<feature type="domain" description="EGF-like" evidence="19">
    <location>
        <begin position="1867"/>
        <end position="1903"/>
    </location>
</feature>
<evidence type="ECO:0000256" key="11">
    <source>
        <dbReference type="ARBA" id="ARBA00023157"/>
    </source>
</evidence>
<dbReference type="PROSITE" id="PS50025">
    <property type="entry name" value="LAM_G_DOMAIN"/>
    <property type="match status" value="3"/>
</dbReference>
<dbReference type="GO" id="GO:0023052">
    <property type="term" value="P:signaling"/>
    <property type="evidence" value="ECO:0007669"/>
    <property type="project" value="UniProtKB-ARBA"/>
</dbReference>
<dbReference type="FunFam" id="2.10.25.10:FF:000029">
    <property type="entry name" value="neurexin-1 isoform X1"/>
    <property type="match status" value="1"/>
</dbReference>
<feature type="disulfide bond" evidence="15">
    <location>
        <begin position="1937"/>
        <end position="1946"/>
    </location>
</feature>
<dbReference type="GO" id="GO:0016324">
    <property type="term" value="C:apical plasma membrane"/>
    <property type="evidence" value="ECO:0007669"/>
    <property type="project" value="UniProtKB-SubCell"/>
</dbReference>
<evidence type="ECO:0000256" key="15">
    <source>
        <dbReference type="PROSITE-ProRule" id="PRU00076"/>
    </source>
</evidence>
<comment type="subcellular location">
    <subcellularLocation>
        <location evidence="1">Apical cell membrane</location>
        <topology evidence="1">Single-pass type I membrane protein</topology>
    </subcellularLocation>
    <subcellularLocation>
        <location evidence="2">Cell projection</location>
    </subcellularLocation>
</comment>
<evidence type="ECO:0000256" key="12">
    <source>
        <dbReference type="ARBA" id="ARBA00023180"/>
    </source>
</evidence>
<organism evidence="20 21">
    <name type="scientific">Tribolium castaneum</name>
    <name type="common">Red flour beetle</name>
    <dbReference type="NCBI Taxonomy" id="7070"/>
    <lineage>
        <taxon>Eukaryota</taxon>
        <taxon>Metazoa</taxon>
        <taxon>Ecdysozoa</taxon>
        <taxon>Arthropoda</taxon>
        <taxon>Hexapoda</taxon>
        <taxon>Insecta</taxon>
        <taxon>Pterygota</taxon>
        <taxon>Neoptera</taxon>
        <taxon>Endopterygota</taxon>
        <taxon>Coleoptera</taxon>
        <taxon>Polyphaga</taxon>
        <taxon>Cucujiformia</taxon>
        <taxon>Tenebrionidae</taxon>
        <taxon>Tenebrionidae incertae sedis</taxon>
        <taxon>Tribolium</taxon>
    </lineage>
</organism>
<feature type="disulfide bond" evidence="15">
    <location>
        <begin position="425"/>
        <end position="434"/>
    </location>
</feature>
<keyword evidence="4 15" id="KW-0245">EGF-like domain</keyword>
<feature type="domain" description="Laminin G" evidence="18">
    <location>
        <begin position="34"/>
        <end position="206"/>
    </location>
</feature>
<dbReference type="PROSITE" id="PS50026">
    <property type="entry name" value="EGF_3"/>
    <property type="match status" value="30"/>
</dbReference>
<sequence length="2183" mass="240968">MGFLSSWRLGPISVFLAICCICSINCQNLGPSNTPEAYFNGSAYLRLQTTISPIKQTGLSFRTCTGGGLFSQQQNDDFLEVSVNSEGVIFFAKTAGKQFNNKIFGNFINNKWHVVFLYYEQGNLTLRVDNEKQLVANSSYQTELITNPGFYNEGASVLLVGKQFNGCLLEGPSLVFNHSIIYNHNVKFEPCPIPEDSCILQVIDYCVTEPCMRRGTCHNSPKGYNCTCQPRYTGKNCEMDLGNPCERNPAICKNGATCNADNTGVYTCTCPPNFTGKHCEQLIVVNQQCQDNPCQNGATCVSNGNMECLCLPGFDGPKCEFNIDDCKGNPCKNGGICRDGLDNFTCDCSRTGYTGRFCQININECETSPCLNHGTCFDTYGGFLCQCPPGYGGAYCQNTLHACSSQQCLNEGQCINTPDGFKCICPDGFAGERCEAGERQISCDGTKCPPYADCVKAGNNFGCICKPEYPGNYPNCSIPNICANNPCKNQGICTSWNGYFNCSCSPGFTGQLCEIPVDSQPNCNSNPCQNGGSCFDKPTGGFYCNCTDQWMGTYCNESYDVCKLEPCQNNATCISSQNKRDFVCECLPGFEGQHCERNIDDCVGVTCPYGQVCFDLVNDHECRCPLGYKGENCTIDADPCAKKPCMNGATCQMNHNENGFVCNCLEGFSGERCETDIDECKNQPGICNEGICQNELGGFQCYCRPGYTGERCDLDFDECLSMPCRHQATCLNKVNNYECICPPGYEGKDCSININECEPMPCMNGSTCIDGINKFTCNCQPGLTGKICEINIDDCESSPCLNGAECIDGLNSYTCNCTDTGYTGTHCETNINDCIGDPCENGASCEDKVKDYDCHCYAGYSGKNCEIDINECDSNPCKHNGTCYEHSNQTLYQLSDQTLPEIFSAEFSYDKAAGYECLCVDGVTGENCEIDINECESNPCFEGTCVDKIGGFACTCDEGFEGERCDIDINECERFKPCVYGKCWDRRASYYCECDANYGGKNCSVGLTGCDTNPCLNSGTCKPYLIDENIHRFNCSCPHGYYGQVCEKITTMSLSGKSLIIVNTSREEGYDIQFRFKTTLGDGLLALGKGLTYYILELSRGRLNLHSSLLNKWEGVFIGSNLNDSQWQRVFVAINSTHLVLSANDEQTIYPISFNEISNGTTYTSFPLTYIGGIPSNLKKLTHGKTYLVGCTEDVLINGEWILPPSSSPHTNPAFTFQEVEPSCKRQPQCNPNPCHSGGHCTDLWVNFKCTCGRPYLGDTCQYNYTAATFGYENITDSLVTVYVDSAARRAVRTIVDISMFIRTRQPKGQIFYLGSLPRTMNPSEETYIAAQLEGGELLVRIQFNGTPEAYTVGGVKLDNGYDHLIEVIRNVTLVQVKLNGTEYFRKTISATGTLDAQVLFLGGPPQTRPVRQANDNLVKIDTISPTSSAVIATPLSNVHFKGIIQDVQISNGSSVMIVEFFPLNVKDLDIPKSFGEVRFDETSVLEGVRSDNSCRINPCLHNGVCENTWNDYRCICTRGFKGKDCSDLEFCEIERCPKESVCKNLEDGSECVANATFDGKTPPLKYRLVTWPNSTKIVSYDTLEVTYRTRSWGTIFFAKHENDFFAIFIYHNEVVVEWSINKMGDSKRFRKDYFEGQWLTIYFEYKNSILKGGFKDMVMDEAPNMKVANFDIEGFTRILTFGDIYVAGSDEVTLDYQNIINSSNDNMTGYIPYSDTTTTPSTTSNSVEENDFFSDVSLFKVDQNKSTDFFKGCINEIRIGGILLPFFPSNELFQKYHYFELYSENRPQIGCILCHPIDCYNQGVCANPLEFYKCNCPAGFAADDCSIDINECEKNECQNNATCIDLVAEYECKCEPGFEGEHCETDIDECASNPCRHGGTCNDAIGTFKCECPEGFAGKQCEAPILITCDNKPCKEGATCKTGPNEITGNNFTCICTPGMEGPLCDTPFCYQQPCINNGTCVTETEVPFCNCTVRGFEGKFCEINIDDCDIPTGNPCQHGGICNDQVNKYECDCNGTGWGGLLCENDINECVQMPEPCGVGGKCENFEGGYNCVCDDKSKCGHSCLLDNPCDSQPCVHGDCTPACTDKADYICKCREEYTGKNCSDYKVAASQMDHINILYIIIPIVLILSVGIAIGLAVLVNVARSKRATRGTYSPSAQEFCNPRVELDHVLKPPPEERLI</sequence>
<dbReference type="FunFam" id="2.10.25.10:FF:000279">
    <property type="entry name" value="Neurogenic locus notch 1"/>
    <property type="match status" value="2"/>
</dbReference>
<dbReference type="FunFam" id="2.10.25.10:FF:000575">
    <property type="entry name" value="Crumbs, isoform C"/>
    <property type="match status" value="1"/>
</dbReference>
<dbReference type="InterPro" id="IPR000152">
    <property type="entry name" value="EGF-type_Asp/Asn_hydroxyl_site"/>
</dbReference>
<dbReference type="FunFam" id="2.10.25.10:FF:000004">
    <property type="entry name" value="Neurogenic locus notch 1"/>
    <property type="match status" value="2"/>
</dbReference>
<evidence type="ECO:0000256" key="13">
    <source>
        <dbReference type="ARBA" id="ARBA00023273"/>
    </source>
</evidence>
<feature type="domain" description="EGF-like" evidence="19">
    <location>
        <begin position="202"/>
        <end position="238"/>
    </location>
</feature>
<evidence type="ECO:0000256" key="7">
    <source>
        <dbReference type="ARBA" id="ARBA00022737"/>
    </source>
</evidence>
<feature type="disulfide bond" evidence="15">
    <location>
        <begin position="2096"/>
        <end position="2105"/>
    </location>
</feature>
<feature type="domain" description="EGF-like" evidence="19">
    <location>
        <begin position="1829"/>
        <end position="1865"/>
    </location>
</feature>
<feature type="domain" description="EGF-like" evidence="19">
    <location>
        <begin position="868"/>
        <end position="929"/>
    </location>
</feature>
<evidence type="ECO:0000256" key="4">
    <source>
        <dbReference type="ARBA" id="ARBA00022536"/>
    </source>
</evidence>
<feature type="domain" description="EGF-like" evidence="19">
    <location>
        <begin position="478"/>
        <end position="514"/>
    </location>
</feature>
<keyword evidence="10 16" id="KW-0472">Membrane</keyword>
<dbReference type="CDD" id="cd00054">
    <property type="entry name" value="EGF_CA"/>
    <property type="match status" value="20"/>
</dbReference>
<feature type="domain" description="EGF-like" evidence="19">
    <location>
        <begin position="322"/>
        <end position="359"/>
    </location>
</feature>
<dbReference type="Pfam" id="PF00008">
    <property type="entry name" value="EGF"/>
    <property type="match status" value="16"/>
</dbReference>
<dbReference type="PANTHER" id="PTHR24049:SF22">
    <property type="entry name" value="DROSOPHILA CRUMBS HOMOLOG"/>
    <property type="match status" value="1"/>
</dbReference>
<dbReference type="PRINTS" id="PR00010">
    <property type="entry name" value="EGFBLOOD"/>
</dbReference>
<keyword evidence="21" id="KW-1185">Reference proteome</keyword>
<feature type="domain" description="EGF-like" evidence="19">
    <location>
        <begin position="968"/>
        <end position="1004"/>
    </location>
</feature>
<feature type="domain" description="EGF-like" evidence="19">
    <location>
        <begin position="636"/>
        <end position="674"/>
    </location>
</feature>
<keyword evidence="8" id="KW-0106">Calcium</keyword>
<dbReference type="Pfam" id="PF02210">
    <property type="entry name" value="Laminin_G_2"/>
    <property type="match status" value="1"/>
</dbReference>
<dbReference type="GO" id="GO:0003008">
    <property type="term" value="P:system process"/>
    <property type="evidence" value="ECO:0007669"/>
    <property type="project" value="UniProtKB-ARBA"/>
</dbReference>